<dbReference type="EMBL" id="CP026304">
    <property type="protein sequence ID" value="AVZ71839.1"/>
    <property type="molecule type" value="Genomic_DNA"/>
</dbReference>
<feature type="region of interest" description="Disordered" evidence="1">
    <location>
        <begin position="123"/>
        <end position="146"/>
    </location>
</feature>
<dbReference type="KEGG" id="slk:SLUN_06175"/>
<gene>
    <name evidence="3" type="ORF">SLUN_06175</name>
</gene>
<dbReference type="AlphaFoldDB" id="A0A2R4SY97"/>
<feature type="domain" description="DUF397" evidence="2">
    <location>
        <begin position="5"/>
        <end position="54"/>
    </location>
</feature>
<keyword evidence="4" id="KW-1185">Reference proteome</keyword>
<evidence type="ECO:0000259" key="2">
    <source>
        <dbReference type="Pfam" id="PF04149"/>
    </source>
</evidence>
<evidence type="ECO:0000256" key="1">
    <source>
        <dbReference type="SAM" id="MobiDB-lite"/>
    </source>
</evidence>
<evidence type="ECO:0000313" key="3">
    <source>
        <dbReference type="EMBL" id="AVZ71839.1"/>
    </source>
</evidence>
<proteinExistence type="predicted"/>
<name>A0A2R4SY97_9ACTN</name>
<dbReference type="OrthoDB" id="4288416at2"/>
<sequence>MPEDNWQHSSFCAGGGNNCVEVALAGGNGIAIRESESPADIVSTNRAALKALVLGRLRKPTKHHNDGLDWHVYGVALGGYPRSCAGSGEGARCPGQGRVARLVAELHRLHSYERLWNRRCMTNGPPLSRSSPTGPRSTAPLKRSLPSESSFQWRVCN</sequence>
<dbReference type="Proteomes" id="UP000244201">
    <property type="component" value="Chromosome"/>
</dbReference>
<dbReference type="InterPro" id="IPR007278">
    <property type="entry name" value="DUF397"/>
</dbReference>
<organism evidence="3 4">
    <name type="scientific">Streptomyces lunaelactis</name>
    <dbReference type="NCBI Taxonomy" id="1535768"/>
    <lineage>
        <taxon>Bacteria</taxon>
        <taxon>Bacillati</taxon>
        <taxon>Actinomycetota</taxon>
        <taxon>Actinomycetes</taxon>
        <taxon>Kitasatosporales</taxon>
        <taxon>Streptomycetaceae</taxon>
        <taxon>Streptomyces</taxon>
    </lineage>
</organism>
<dbReference type="Pfam" id="PF04149">
    <property type="entry name" value="DUF397"/>
    <property type="match status" value="1"/>
</dbReference>
<reference evidence="3 4" key="1">
    <citation type="submission" date="2018-01" db="EMBL/GenBank/DDBJ databases">
        <title>Complete genome sequence of Streptomyces lunaelactis MM109T, a Ferroverdin A producer isolated from cave moonmilk deposits.</title>
        <authorList>
            <person name="Naome A."/>
            <person name="Martinet L."/>
            <person name="Maciejewska M."/>
            <person name="Anderssen S."/>
            <person name="Adam D."/>
            <person name="Tenconi E."/>
            <person name="Deflandre B."/>
            <person name="Arguelles-Arias A."/>
            <person name="Calusinska M."/>
            <person name="Copieters W."/>
            <person name="Karim L."/>
            <person name="Hanikenne M."/>
            <person name="Baurain D."/>
            <person name="van Wezel G."/>
            <person name="Smargiasso N."/>
            <person name="de Pauw E."/>
            <person name="Delfosse P."/>
            <person name="Rigali S."/>
        </authorList>
    </citation>
    <scope>NUCLEOTIDE SEQUENCE [LARGE SCALE GENOMIC DNA]</scope>
    <source>
        <strain evidence="3 4">MM109</strain>
    </source>
</reference>
<protein>
    <recommendedName>
        <fullName evidence="2">DUF397 domain-containing protein</fullName>
    </recommendedName>
</protein>
<accession>A0A2R4SY97</accession>
<evidence type="ECO:0000313" key="4">
    <source>
        <dbReference type="Proteomes" id="UP000244201"/>
    </source>
</evidence>